<feature type="compositionally biased region" description="Basic and acidic residues" evidence="1">
    <location>
        <begin position="854"/>
        <end position="869"/>
    </location>
</feature>
<protein>
    <recommendedName>
        <fullName evidence="4">NHS actin remodeling regulator</fullName>
    </recommendedName>
</protein>
<feature type="region of interest" description="Disordered" evidence="1">
    <location>
        <begin position="615"/>
        <end position="671"/>
    </location>
</feature>
<feature type="compositionally biased region" description="Basic residues" evidence="1">
    <location>
        <begin position="1763"/>
        <end position="1781"/>
    </location>
</feature>
<comment type="caution">
    <text evidence="2">The sequence shown here is derived from an EMBL/GenBank/DDBJ whole genome shotgun (WGS) entry which is preliminary data.</text>
</comment>
<dbReference type="InterPro" id="IPR024845">
    <property type="entry name" value="NHS-like"/>
</dbReference>
<feature type="compositionally biased region" description="Polar residues" evidence="1">
    <location>
        <begin position="1374"/>
        <end position="1390"/>
    </location>
</feature>
<feature type="region of interest" description="Disordered" evidence="1">
    <location>
        <begin position="1622"/>
        <end position="1647"/>
    </location>
</feature>
<feature type="compositionally biased region" description="Polar residues" evidence="1">
    <location>
        <begin position="1844"/>
        <end position="1854"/>
    </location>
</feature>
<feature type="compositionally biased region" description="Basic and acidic residues" evidence="1">
    <location>
        <begin position="502"/>
        <end position="516"/>
    </location>
</feature>
<evidence type="ECO:0000256" key="1">
    <source>
        <dbReference type="SAM" id="MobiDB-lite"/>
    </source>
</evidence>
<evidence type="ECO:0000313" key="2">
    <source>
        <dbReference type="EMBL" id="KAI4545669.1"/>
    </source>
</evidence>
<feature type="compositionally biased region" description="Polar residues" evidence="1">
    <location>
        <begin position="279"/>
        <end position="288"/>
    </location>
</feature>
<dbReference type="PANTHER" id="PTHR23039:SF5">
    <property type="entry name" value="ACTIN REMODELING REGULATOR NHS"/>
    <property type="match status" value="1"/>
</dbReference>
<organism evidence="2 3">
    <name type="scientific">Ovis ammon polii</name>
    <dbReference type="NCBI Taxonomy" id="230172"/>
    <lineage>
        <taxon>Eukaryota</taxon>
        <taxon>Metazoa</taxon>
        <taxon>Chordata</taxon>
        <taxon>Craniata</taxon>
        <taxon>Vertebrata</taxon>
        <taxon>Euteleostomi</taxon>
        <taxon>Mammalia</taxon>
        <taxon>Eutheria</taxon>
        <taxon>Laurasiatheria</taxon>
        <taxon>Artiodactyla</taxon>
        <taxon>Ruminantia</taxon>
        <taxon>Pecora</taxon>
        <taxon>Bovidae</taxon>
        <taxon>Caprinae</taxon>
        <taxon>Ovis</taxon>
    </lineage>
</organism>
<feature type="region of interest" description="Disordered" evidence="1">
    <location>
        <begin position="1444"/>
        <end position="1500"/>
    </location>
</feature>
<feature type="region of interest" description="Disordered" evidence="1">
    <location>
        <begin position="1374"/>
        <end position="1425"/>
    </location>
</feature>
<feature type="region of interest" description="Disordered" evidence="1">
    <location>
        <begin position="1763"/>
        <end position="1890"/>
    </location>
</feature>
<dbReference type="FunFam" id="1.20.5.340:FF:000039">
    <property type="entry name" value="Nance-Horan syndrome protein isoform X1"/>
    <property type="match status" value="1"/>
</dbReference>
<feature type="region of interest" description="Disordered" evidence="1">
    <location>
        <begin position="975"/>
        <end position="999"/>
    </location>
</feature>
<feature type="compositionally biased region" description="Polar residues" evidence="1">
    <location>
        <begin position="889"/>
        <end position="901"/>
    </location>
</feature>
<feature type="compositionally biased region" description="Polar residues" evidence="1">
    <location>
        <begin position="1481"/>
        <end position="1490"/>
    </location>
</feature>
<feature type="compositionally biased region" description="Low complexity" evidence="1">
    <location>
        <begin position="624"/>
        <end position="643"/>
    </location>
</feature>
<feature type="region of interest" description="Disordered" evidence="1">
    <location>
        <begin position="1302"/>
        <end position="1322"/>
    </location>
</feature>
<feature type="compositionally biased region" description="Pro residues" evidence="1">
    <location>
        <begin position="33"/>
        <end position="42"/>
    </location>
</feature>
<feature type="region of interest" description="Disordered" evidence="1">
    <location>
        <begin position="1917"/>
        <end position="1939"/>
    </location>
</feature>
<evidence type="ECO:0000313" key="3">
    <source>
        <dbReference type="Proteomes" id="UP001214576"/>
    </source>
</evidence>
<dbReference type="PANTHER" id="PTHR23039">
    <property type="entry name" value="NANCE-HORAN SYNDROME PROTEIN"/>
    <property type="match status" value="1"/>
</dbReference>
<feature type="region of interest" description="Disordered" evidence="1">
    <location>
        <begin position="1530"/>
        <end position="1572"/>
    </location>
</feature>
<feature type="compositionally biased region" description="Low complexity" evidence="1">
    <location>
        <begin position="1827"/>
        <end position="1838"/>
    </location>
</feature>
<feature type="region of interest" description="Disordered" evidence="1">
    <location>
        <begin position="562"/>
        <end position="586"/>
    </location>
</feature>
<feature type="compositionally biased region" description="Polar residues" evidence="1">
    <location>
        <begin position="427"/>
        <end position="436"/>
    </location>
</feature>
<feature type="compositionally biased region" description="Polar residues" evidence="1">
    <location>
        <begin position="1015"/>
        <end position="1032"/>
    </location>
</feature>
<keyword evidence="3" id="KW-1185">Reference proteome</keyword>
<feature type="compositionally biased region" description="Low complexity" evidence="1">
    <location>
        <begin position="1455"/>
        <end position="1480"/>
    </location>
</feature>
<feature type="compositionally biased region" description="Polar residues" evidence="1">
    <location>
        <begin position="652"/>
        <end position="671"/>
    </location>
</feature>
<proteinExistence type="predicted"/>
<feature type="compositionally biased region" description="Polar residues" evidence="1">
    <location>
        <begin position="1872"/>
        <end position="1890"/>
    </location>
</feature>
<feature type="region of interest" description="Disordered" evidence="1">
    <location>
        <begin position="228"/>
        <end position="309"/>
    </location>
</feature>
<gene>
    <name evidence="2" type="ORF">MG293_005935</name>
</gene>
<feature type="region of interest" description="Disordered" evidence="1">
    <location>
        <begin position="493"/>
        <end position="529"/>
    </location>
</feature>
<accession>A0AAD4UJ68</accession>
<dbReference type="Proteomes" id="UP001214576">
    <property type="component" value="Unassembled WGS sequence"/>
</dbReference>
<feature type="region of interest" description="Disordered" evidence="1">
    <location>
        <begin position="830"/>
        <end position="925"/>
    </location>
</feature>
<feature type="compositionally biased region" description="Pro residues" evidence="1">
    <location>
        <begin position="60"/>
        <end position="82"/>
    </location>
</feature>
<name>A0AAD4UJ68_OVIAM</name>
<feature type="compositionally biased region" description="Low complexity" evidence="1">
    <location>
        <begin position="975"/>
        <end position="988"/>
    </location>
</feature>
<sequence>MPFAKRIVEPQWLCRQRRPAPDPAEDSIGGSAEPPPPPPPLQLPGRRDEAVAPGPEDPPRAPPAPPGPPLPAPTDQAPPPHGEAPAAGEESVAGVLEAASVAGEASSAAATAVLLMLDLCAVSNAALARVLRQLSDVARHACSLFQELESDIQLTHRRVWALQGKLGGVQRVLGTLDPKQEAVPVSNLDVESKLSVYYRAPWHQQRNIFLPATRPPCVEELHRQARQSLQALRREHRSRSDRREQRAAAPIPAAAPPLPAYPPAHSQRRREAKDRHFLTFNSTRSPSPTECCHMTPWSRKSHPPEDEDTDVMLGQRPKNPVHNIPSTLDKQTNWSKALPLPTPEEKMKQDAQVISSCIIPINVTGVGFDREASIRCSLVHSQSVLQRRRKLRRRKTISGIPRRVQQEIDSDESPVARERNVIVHTNPDPSNTVNRRSGTRDSECQTEDILIAAPSRRRIRAQRGQSIAASLSHSAGNISALADKGDTVFTTAVSSRTRSRSLPREGNRAGDAEPKVGAKPSAYEEGEPFVGDQERTLTDCSEAPSSPGAQEHQPALSLACSQHLHSPQHKLNERGRSRLSRMAADSGSCDISSNSDTFGSPIHCISTAGVLLSSHMDQKDDHQSSSGNWSGSSSTCPSQTSETIPPAASPPLTGSSHCDSELSLNTAPHANEDTSVFVTEQYNDQLEKVRGHRTNSFTSTVADLLDDPNNSNTSDSEWNYLHHHHDASCRQDFSPERPKADSLGCPSFTSMATYDSFLEKSPSDKADTSSHFSVDTEGYYTSMHFDCGLKGSKNYVCHYAALGPENGQGVGVPPALSDCAWQDYLDHRRQGRPSISFRKPKAKPTPPKRSSSLRKSDGNADTSEKKEPKTSSGQLLPHSSREMKLPLDFSNTPSRMENANLPTKPEPSWMNQNEHGIKEPQLDTPDVPPFKDEGAESTHYADLWLLNDLKTNDPYRSLSNSSTATGTTIIECIKSPESSESQTSQSESRATTPSLPSVDNEFKLASPEKLAGLASPSSGYSSQSETPTSSFPTAFFSGPLSPGGSKRKPKVPERKSSLQQPSLKDGALSLSKDLELPIIPPTHLDLSALHNVLNKPFHHRHPLHVFSHNKQNTVGETLRSNPPPSLAITPTVLKSVSLRSISKSEEVKQKEGNNTDLPYLEESTLTTGKIRPHVIKKSLPCQYATEDTILSFLDSSAVEMGPDKLQLEKKHTFDVKHHCDPETVTSAGSNLLDSSVTRDQMHMESEPVSENKPSKSCDFLMEGFQRVSVARPNDSDGKTLQYGAGPDGALAQVQKLSFVDREEAAPPESVDVLTPQSDSPTRVTDIGYQLKPQLGMSHHHDKVPGNISSEAEISTINPCPEKCSEQENIASGISAKSASDNSGAEETQGSVDEVSLKESSPSDDSVISPLSEDSQAEAESVFVSPNKPRTTEDLFAVIHRSKRKVLGRKDSGDMSVRSKSRASLGSSSSNSAGSVTSPNSNVTTPNSQRSPGLIYRNAKKSNTSNEEFKLLLLKKGSRSDSSYRMSATEILKSPILPKPPGDLTAESPQSPHEAHQGSPGTEALSPLSPCSPRVNAEGFSSKNFVTSASARVGRSRAPPAASSSRYSVRCRLYNAPMQAISEGETENSDGSPHDDRSSQSSTHSIENRQRSFDITSCLLELLESEIRTRIPAYDDDNTVLYAYEPNTAYFSNQETAVSDTSYNEEQEKIIQDILVYCQAIYDAIQDLDKKFDIIHGKVSKIYRSRSRVKSVWQSHKLHGNRYKSHNYLHSRKSKSQKRKRRDCPSSLSLTESYSPTIPTSRRDDDSQSNTLGTSIESQKSPEREQESSFQDQESSFQDQEPDRNQSPGIPSIFTQPYEPYEYEQKEPMQGPSYCSSPQAHSTNSSFPVNQATVTPPAAILPQMGPEPIPTPDVVTYPPLFDPQPSRHNTSPPYTPSAYAPTSPVRNNPDFFKESFPEDPSTWSVDEVIMFLQDVDPQTLDPLVDLFRDHVMYLLIWFFCLNNFEFSLCRPFSWLLFTMDGGGTLSTDFSTFERVHFVQSQILKG</sequence>
<dbReference type="Pfam" id="PF15273">
    <property type="entry name" value="NHS"/>
    <property type="match status" value="1"/>
</dbReference>
<reference evidence="2" key="1">
    <citation type="submission" date="2022-03" db="EMBL/GenBank/DDBJ databases">
        <title>Genomic analyses of argali, domestic sheep and their hybrids provide insights into chromosomal evolution, heterosis and genetic basis of agronomic traits.</title>
        <authorList>
            <person name="Li M."/>
        </authorList>
    </citation>
    <scope>NUCLEOTIDE SEQUENCE</scope>
    <source>
        <strain evidence="2">CAU-MHL-2022a</strain>
        <tissue evidence="2">Skin</tissue>
    </source>
</reference>
<feature type="region of interest" description="Disordered" evidence="1">
    <location>
        <begin position="425"/>
        <end position="444"/>
    </location>
</feature>
<evidence type="ECO:0008006" key="4">
    <source>
        <dbReference type="Google" id="ProtNLM"/>
    </source>
</evidence>
<feature type="compositionally biased region" description="Pro residues" evidence="1">
    <location>
        <begin position="253"/>
        <end position="262"/>
    </location>
</feature>
<dbReference type="EMBL" id="JAKZEL010000003">
    <property type="protein sequence ID" value="KAI4545669.1"/>
    <property type="molecule type" value="Genomic_DNA"/>
</dbReference>
<dbReference type="GO" id="GO:0002088">
    <property type="term" value="P:lens development in camera-type eye"/>
    <property type="evidence" value="ECO:0007669"/>
    <property type="project" value="TreeGrafter"/>
</dbReference>
<feature type="region of interest" description="Disordered" evidence="1">
    <location>
        <begin position="1"/>
        <end position="90"/>
    </location>
</feature>
<dbReference type="Gene3D" id="1.20.5.340">
    <property type="match status" value="1"/>
</dbReference>
<feature type="region of interest" description="Disordered" evidence="1">
    <location>
        <begin position="1012"/>
        <end position="1065"/>
    </location>
</feature>
<feature type="compositionally biased region" description="Polar residues" evidence="1">
    <location>
        <begin position="1785"/>
        <end position="1799"/>
    </location>
</feature>
<dbReference type="GO" id="GO:0030154">
    <property type="term" value="P:cell differentiation"/>
    <property type="evidence" value="ECO:0007669"/>
    <property type="project" value="TreeGrafter"/>
</dbReference>
<feature type="compositionally biased region" description="Polar residues" evidence="1">
    <location>
        <begin position="1807"/>
        <end position="1818"/>
    </location>
</feature>